<protein>
    <submittedName>
        <fullName evidence="3">7TM_GPCR_Srx domain-containing protein</fullName>
    </submittedName>
</protein>
<feature type="transmembrane region" description="Helical" evidence="1">
    <location>
        <begin position="111"/>
        <end position="134"/>
    </location>
</feature>
<feature type="transmembrane region" description="Helical" evidence="1">
    <location>
        <begin position="155"/>
        <end position="177"/>
    </location>
</feature>
<organism evidence="2 3">
    <name type="scientific">Strongyloides papillosus</name>
    <name type="common">Intestinal threadworm</name>
    <dbReference type="NCBI Taxonomy" id="174720"/>
    <lineage>
        <taxon>Eukaryota</taxon>
        <taxon>Metazoa</taxon>
        <taxon>Ecdysozoa</taxon>
        <taxon>Nematoda</taxon>
        <taxon>Chromadorea</taxon>
        <taxon>Rhabditida</taxon>
        <taxon>Tylenchina</taxon>
        <taxon>Panagrolaimomorpha</taxon>
        <taxon>Strongyloidoidea</taxon>
        <taxon>Strongyloididae</taxon>
        <taxon>Strongyloides</taxon>
    </lineage>
</organism>
<feature type="transmembrane region" description="Helical" evidence="1">
    <location>
        <begin position="243"/>
        <end position="263"/>
    </location>
</feature>
<feature type="transmembrane region" description="Helical" evidence="1">
    <location>
        <begin position="84"/>
        <end position="105"/>
    </location>
</feature>
<feature type="transmembrane region" description="Helical" evidence="1">
    <location>
        <begin position="35"/>
        <end position="63"/>
    </location>
</feature>
<keyword evidence="1" id="KW-0472">Membrane</keyword>
<dbReference type="PROSITE" id="PS51257">
    <property type="entry name" value="PROKAR_LIPOPROTEIN"/>
    <property type="match status" value="1"/>
</dbReference>
<feature type="transmembrane region" description="Helical" evidence="1">
    <location>
        <begin position="283"/>
        <end position="303"/>
    </location>
</feature>
<proteinExistence type="predicted"/>
<dbReference type="WBParaSite" id="SPAL_0000683300.4">
    <property type="protein sequence ID" value="SPAL_0000683300.4"/>
    <property type="gene ID" value="SPAL_0000683300"/>
</dbReference>
<keyword evidence="1" id="KW-1133">Transmembrane helix</keyword>
<keyword evidence="1" id="KW-0812">Transmembrane</keyword>
<dbReference type="AlphaFoldDB" id="A0A0N5BLN8"/>
<name>A0A0N5BLN8_STREA</name>
<feature type="transmembrane region" description="Helical" evidence="1">
    <location>
        <begin position="211"/>
        <end position="231"/>
    </location>
</feature>
<dbReference type="Proteomes" id="UP000046392">
    <property type="component" value="Unplaced"/>
</dbReference>
<reference evidence="3" key="1">
    <citation type="submission" date="2017-02" db="UniProtKB">
        <authorList>
            <consortium name="WormBaseParasite"/>
        </authorList>
    </citation>
    <scope>IDENTIFICATION</scope>
</reference>
<evidence type="ECO:0000256" key="1">
    <source>
        <dbReference type="SAM" id="Phobius"/>
    </source>
</evidence>
<evidence type="ECO:0000313" key="2">
    <source>
        <dbReference type="Proteomes" id="UP000046392"/>
    </source>
</evidence>
<sequence>MKYNQKNYLDPINNWTKTEIIVSPGPNNILIGCTYLGITSFFIFIQIMTFIVSLINMLSYLSFKTFYKKKNLMSNMPFRIMRHLGVSDIIQQSIHFTSAFYTIFLFSTNSIIVNCLASILQSAYITSVAFITLLTINRFDVFYQQPFLSFVNRKILFNCGIVICYICLILLIIFYMIPSFRLTFTLVNYGWLYQSKKNMWTPAWEVENKTVTFLLLLSFILYVLIFCKIVYMRSATSSLSKIQFSDIRILAQGIFNFLSIVFLEWAWRYLPNIVGEQYTCATVLNYFFLFVSGNNTLSGLLLIKEIRNEIWNLIMCCFFKTPVKTSTSLKHFKRIINADVNVRHIS</sequence>
<accession>A0A0N5BLN8</accession>
<evidence type="ECO:0000313" key="3">
    <source>
        <dbReference type="WBParaSite" id="SPAL_0000683300.4"/>
    </source>
</evidence>
<keyword evidence="2" id="KW-1185">Reference proteome</keyword>